<name>A0AAE1XR78_9LAMI</name>
<feature type="compositionally biased region" description="Basic residues" evidence="1">
    <location>
        <begin position="80"/>
        <end position="92"/>
    </location>
</feature>
<keyword evidence="3" id="KW-1185">Reference proteome</keyword>
<reference evidence="2" key="2">
    <citation type="journal article" date="2024" name="Plant">
        <title>Genomic evolution and insights into agronomic trait innovations of Sesamum species.</title>
        <authorList>
            <person name="Miao H."/>
            <person name="Wang L."/>
            <person name="Qu L."/>
            <person name="Liu H."/>
            <person name="Sun Y."/>
            <person name="Le M."/>
            <person name="Wang Q."/>
            <person name="Wei S."/>
            <person name="Zheng Y."/>
            <person name="Lin W."/>
            <person name="Duan Y."/>
            <person name="Cao H."/>
            <person name="Xiong S."/>
            <person name="Wang X."/>
            <person name="Wei L."/>
            <person name="Li C."/>
            <person name="Ma Q."/>
            <person name="Ju M."/>
            <person name="Zhao R."/>
            <person name="Li G."/>
            <person name="Mu C."/>
            <person name="Tian Q."/>
            <person name="Mei H."/>
            <person name="Zhang T."/>
            <person name="Gao T."/>
            <person name="Zhang H."/>
        </authorList>
    </citation>
    <scope>NUCLEOTIDE SEQUENCE</scope>
    <source>
        <strain evidence="2">3651</strain>
    </source>
</reference>
<accession>A0AAE1XR78</accession>
<reference evidence="2" key="1">
    <citation type="submission" date="2020-06" db="EMBL/GenBank/DDBJ databases">
        <authorList>
            <person name="Li T."/>
            <person name="Hu X."/>
            <person name="Zhang T."/>
            <person name="Song X."/>
            <person name="Zhang H."/>
            <person name="Dai N."/>
            <person name="Sheng W."/>
            <person name="Hou X."/>
            <person name="Wei L."/>
        </authorList>
    </citation>
    <scope>NUCLEOTIDE SEQUENCE</scope>
    <source>
        <strain evidence="2">3651</strain>
        <tissue evidence="2">Leaf</tissue>
    </source>
</reference>
<evidence type="ECO:0000313" key="3">
    <source>
        <dbReference type="Proteomes" id="UP001293254"/>
    </source>
</evidence>
<organism evidence="2 3">
    <name type="scientific">Sesamum alatum</name>
    <dbReference type="NCBI Taxonomy" id="300844"/>
    <lineage>
        <taxon>Eukaryota</taxon>
        <taxon>Viridiplantae</taxon>
        <taxon>Streptophyta</taxon>
        <taxon>Embryophyta</taxon>
        <taxon>Tracheophyta</taxon>
        <taxon>Spermatophyta</taxon>
        <taxon>Magnoliopsida</taxon>
        <taxon>eudicotyledons</taxon>
        <taxon>Gunneridae</taxon>
        <taxon>Pentapetalae</taxon>
        <taxon>asterids</taxon>
        <taxon>lamiids</taxon>
        <taxon>Lamiales</taxon>
        <taxon>Pedaliaceae</taxon>
        <taxon>Sesamum</taxon>
    </lineage>
</organism>
<proteinExistence type="predicted"/>
<comment type="caution">
    <text evidence="2">The sequence shown here is derived from an EMBL/GenBank/DDBJ whole genome shotgun (WGS) entry which is preliminary data.</text>
</comment>
<protein>
    <submittedName>
        <fullName evidence="2">Uncharacterized protein</fullName>
    </submittedName>
</protein>
<feature type="region of interest" description="Disordered" evidence="1">
    <location>
        <begin position="71"/>
        <end position="101"/>
    </location>
</feature>
<evidence type="ECO:0000256" key="1">
    <source>
        <dbReference type="SAM" id="MobiDB-lite"/>
    </source>
</evidence>
<dbReference type="AlphaFoldDB" id="A0AAE1XR78"/>
<sequence length="144" mass="16077">MPFTAHSWSTLCSNFKGLAGGLLQPHLLVIAERVQHGQSRTRLPRSPKQHPSVEVVAFGSKDTKVEVVVVEGTGEGPSGSKKRKGKLKHKSKDYRSSKSQFAERSAKKVAARVEEVEGLELLKDIQEWWKANREEFRTSSHMVA</sequence>
<gene>
    <name evidence="2" type="ORF">Salat_2480000</name>
</gene>
<dbReference type="EMBL" id="JACGWO010000010">
    <property type="protein sequence ID" value="KAK4416545.1"/>
    <property type="molecule type" value="Genomic_DNA"/>
</dbReference>
<dbReference type="Proteomes" id="UP001293254">
    <property type="component" value="Unassembled WGS sequence"/>
</dbReference>
<evidence type="ECO:0000313" key="2">
    <source>
        <dbReference type="EMBL" id="KAK4416545.1"/>
    </source>
</evidence>